<sequence length="67" mass="7286">MSSRRASMTDLESKDKGLSKVWVFLGGCLTGVAGVFVAAMLSEESDTEMPRPEDELLALPEGHPFEE</sequence>
<dbReference type="AlphaFoldDB" id="A0A0H3ABD2"/>
<dbReference type="EMBL" id="CP000527">
    <property type="protein sequence ID" value="ABM29627.1"/>
    <property type="molecule type" value="Genomic_DNA"/>
</dbReference>
<reference evidence="4" key="1">
    <citation type="journal article" date="2009" name="Environ. Microbiol.">
        <title>Contribution of mobile genetic elements to Desulfovibrio vulgaris genome plasticity.</title>
        <authorList>
            <person name="Walker C.B."/>
            <person name="Stolyar S."/>
            <person name="Chivian D."/>
            <person name="Pinel N."/>
            <person name="Gabster J.A."/>
            <person name="Dehal P.S."/>
            <person name="He Z."/>
            <person name="Yang Z.K."/>
            <person name="Yen H.C."/>
            <person name="Zhou J."/>
            <person name="Wall J.D."/>
            <person name="Hazen T.C."/>
            <person name="Arkin A.P."/>
            <person name="Stahl D.A."/>
        </authorList>
    </citation>
    <scope>NUCLEOTIDE SEQUENCE [LARGE SCALE GENOMIC DNA]</scope>
    <source>
        <strain evidence="4">DP4</strain>
    </source>
</reference>
<feature type="region of interest" description="Disordered" evidence="1">
    <location>
        <begin position="43"/>
        <end position="67"/>
    </location>
</feature>
<dbReference type="HOGENOM" id="CLU_2933927_0_0_7"/>
<accession>A0A0H3ABD2</accession>
<keyword evidence="2" id="KW-0812">Transmembrane</keyword>
<proteinExistence type="predicted"/>
<organism evidence="3 4">
    <name type="scientific">Nitratidesulfovibrio vulgaris (strain DP4)</name>
    <name type="common">Desulfovibrio vulgaris</name>
    <dbReference type="NCBI Taxonomy" id="391774"/>
    <lineage>
        <taxon>Bacteria</taxon>
        <taxon>Pseudomonadati</taxon>
        <taxon>Thermodesulfobacteriota</taxon>
        <taxon>Desulfovibrionia</taxon>
        <taxon>Desulfovibrionales</taxon>
        <taxon>Desulfovibrionaceae</taxon>
        <taxon>Nitratidesulfovibrio</taxon>
    </lineage>
</organism>
<keyword evidence="2" id="KW-0472">Membrane</keyword>
<protein>
    <submittedName>
        <fullName evidence="3">Uncharacterized protein</fullName>
    </submittedName>
</protein>
<keyword evidence="2" id="KW-1133">Transmembrane helix</keyword>
<gene>
    <name evidence="3" type="ordered locus">Dvul_2615</name>
</gene>
<dbReference type="Proteomes" id="UP000009173">
    <property type="component" value="Chromosome"/>
</dbReference>
<dbReference type="KEGG" id="dvl:Dvul_2615"/>
<evidence type="ECO:0000313" key="3">
    <source>
        <dbReference type="EMBL" id="ABM29627.1"/>
    </source>
</evidence>
<feature type="transmembrane region" description="Helical" evidence="2">
    <location>
        <begin position="21"/>
        <end position="41"/>
    </location>
</feature>
<evidence type="ECO:0000256" key="2">
    <source>
        <dbReference type="SAM" id="Phobius"/>
    </source>
</evidence>
<evidence type="ECO:0000313" key="4">
    <source>
        <dbReference type="Proteomes" id="UP000009173"/>
    </source>
</evidence>
<evidence type="ECO:0000256" key="1">
    <source>
        <dbReference type="SAM" id="MobiDB-lite"/>
    </source>
</evidence>
<name>A0A0H3ABD2_NITV4</name>